<evidence type="ECO:0000256" key="1">
    <source>
        <dbReference type="SAM" id="MobiDB-lite"/>
    </source>
</evidence>
<protein>
    <submittedName>
        <fullName evidence="2">Uncharacterized protein</fullName>
    </submittedName>
</protein>
<evidence type="ECO:0000313" key="3">
    <source>
        <dbReference type="Proteomes" id="UP000215223"/>
    </source>
</evidence>
<name>A0A229RUH6_9PSEU</name>
<gene>
    <name evidence="2" type="ORF">CFP71_28350</name>
</gene>
<dbReference type="AlphaFoldDB" id="A0A229RUH6"/>
<comment type="caution">
    <text evidence="2">The sequence shown here is derived from an EMBL/GenBank/DDBJ whole genome shotgun (WGS) entry which is preliminary data.</text>
</comment>
<dbReference type="Proteomes" id="UP000215223">
    <property type="component" value="Unassembled WGS sequence"/>
</dbReference>
<proteinExistence type="predicted"/>
<feature type="compositionally biased region" description="Basic and acidic residues" evidence="1">
    <location>
        <begin position="1"/>
        <end position="19"/>
    </location>
</feature>
<reference evidence="2 3" key="1">
    <citation type="submission" date="2017-07" db="EMBL/GenBank/DDBJ databases">
        <title>Amycolatopsis thailandensis Genome sequencing and assembly.</title>
        <authorList>
            <person name="Kaur N."/>
            <person name="Mayilraj S."/>
        </authorList>
    </citation>
    <scope>NUCLEOTIDE SEQUENCE [LARGE SCALE GENOMIC DNA]</scope>
    <source>
        <strain evidence="2 3">JCM 16380</strain>
    </source>
</reference>
<accession>A0A229RUH6</accession>
<evidence type="ECO:0000313" key="2">
    <source>
        <dbReference type="EMBL" id="OXM50343.1"/>
    </source>
</evidence>
<organism evidence="2 3">
    <name type="scientific">Amycolatopsis thailandensis</name>
    <dbReference type="NCBI Taxonomy" id="589330"/>
    <lineage>
        <taxon>Bacteria</taxon>
        <taxon>Bacillati</taxon>
        <taxon>Actinomycetota</taxon>
        <taxon>Actinomycetes</taxon>
        <taxon>Pseudonocardiales</taxon>
        <taxon>Pseudonocardiaceae</taxon>
        <taxon>Amycolatopsis</taxon>
    </lineage>
</organism>
<keyword evidence="3" id="KW-1185">Reference proteome</keyword>
<feature type="region of interest" description="Disordered" evidence="1">
    <location>
        <begin position="1"/>
        <end position="27"/>
    </location>
</feature>
<dbReference type="EMBL" id="NMQT01000102">
    <property type="protein sequence ID" value="OXM50343.1"/>
    <property type="molecule type" value="Genomic_DNA"/>
</dbReference>
<sequence>MEQHGHDDERDPQAERDPTGRAAEADAIPVSLRTLAMAMRADRVHLGSTSWYLFAIMRHYEAQIMPVPPL</sequence>